<comment type="caution">
    <text evidence="1">The sequence shown here is derived from an EMBL/GenBank/DDBJ whole genome shotgun (WGS) entry which is preliminary data.</text>
</comment>
<accession>A0AAJ1Z490</accession>
<evidence type="ECO:0000313" key="1">
    <source>
        <dbReference type="EMBL" id="MDR4329768.1"/>
    </source>
</evidence>
<sequence length="56" mass="6495">GKSELIAFTQMIVQKILDILPKDVKVQMNIKSEQKVEAVVVREKNEDKPFVSFIEY</sequence>
<reference evidence="1" key="1">
    <citation type="submission" date="2019-07" db="EMBL/GenBank/DDBJ databases">
        <title>Phylogenomic Reclassification of ATCC Bacillus Strains and Various Taxa within the Genus Bacillus.</title>
        <authorList>
            <person name="Riojas M.A."/>
            <person name="Frank A.M."/>
            <person name="Fenn S.L."/>
            <person name="King S.P."/>
            <person name="Brower S.M."/>
            <person name="Hazbon M.H."/>
        </authorList>
    </citation>
    <scope>NUCLEOTIDE SEQUENCE</scope>
    <source>
        <strain evidence="1">NR-12239</strain>
    </source>
</reference>
<dbReference type="AlphaFoldDB" id="A0AAJ1Z490"/>
<dbReference type="InterPro" id="IPR011426">
    <property type="entry name" value="CamS"/>
</dbReference>
<dbReference type="Proteomes" id="UP001248134">
    <property type="component" value="Unassembled WGS sequence"/>
</dbReference>
<feature type="non-terminal residue" evidence="1">
    <location>
        <position position="1"/>
    </location>
</feature>
<dbReference type="RefSeq" id="WP_309440637.1">
    <property type="nucleotide sequence ID" value="NZ_VLYX01000106.1"/>
</dbReference>
<organism evidence="1 2">
    <name type="scientific">Bacillus pseudomycoides</name>
    <dbReference type="NCBI Taxonomy" id="64104"/>
    <lineage>
        <taxon>Bacteria</taxon>
        <taxon>Bacillati</taxon>
        <taxon>Bacillota</taxon>
        <taxon>Bacilli</taxon>
        <taxon>Bacillales</taxon>
        <taxon>Bacillaceae</taxon>
        <taxon>Bacillus</taxon>
        <taxon>Bacillus cereus group</taxon>
    </lineage>
</organism>
<evidence type="ECO:0000313" key="2">
    <source>
        <dbReference type="Proteomes" id="UP001248134"/>
    </source>
</evidence>
<dbReference type="Gene3D" id="3.30.300.190">
    <property type="match status" value="1"/>
</dbReference>
<dbReference type="Pfam" id="PF07537">
    <property type="entry name" value="CamS"/>
    <property type="match status" value="1"/>
</dbReference>
<protein>
    <submittedName>
        <fullName evidence="1">Sex pheromone</fullName>
    </submittedName>
</protein>
<dbReference type="EMBL" id="VLYX01000106">
    <property type="protein sequence ID" value="MDR4329768.1"/>
    <property type="molecule type" value="Genomic_DNA"/>
</dbReference>
<proteinExistence type="predicted"/>
<name>A0AAJ1Z490_9BACI</name>
<gene>
    <name evidence="1" type="ORF">FOS08_29445</name>
</gene>